<dbReference type="EMBL" id="UYJE01001013">
    <property type="protein sequence ID" value="VDH98350.1"/>
    <property type="molecule type" value="Genomic_DNA"/>
</dbReference>
<dbReference type="Pfam" id="PF00386">
    <property type="entry name" value="C1q"/>
    <property type="match status" value="1"/>
</dbReference>
<dbReference type="AlphaFoldDB" id="A0A8B6C0J6"/>
<organism evidence="2 3">
    <name type="scientific">Mytilus galloprovincialis</name>
    <name type="common">Mediterranean mussel</name>
    <dbReference type="NCBI Taxonomy" id="29158"/>
    <lineage>
        <taxon>Eukaryota</taxon>
        <taxon>Metazoa</taxon>
        <taxon>Spiralia</taxon>
        <taxon>Lophotrochozoa</taxon>
        <taxon>Mollusca</taxon>
        <taxon>Bivalvia</taxon>
        <taxon>Autobranchia</taxon>
        <taxon>Pteriomorphia</taxon>
        <taxon>Mytilida</taxon>
        <taxon>Mytiloidea</taxon>
        <taxon>Mytilidae</taxon>
        <taxon>Mytilinae</taxon>
        <taxon>Mytilus</taxon>
    </lineage>
</organism>
<sequence length="296" mass="33113">MSSEFWSFRNGTGEMSSDFKILKQLGNIKPLQEIQTLQQAVQTVSAQTHSLSVNERARSQDFLALYNMTIDSKRVMNELNISTSSHLRNLDTKTSNQLSNLESRQNTTAADISNQLKKLKTKTYKQLIKIEQSQNSTAADIITKMEAKETSDNLTMTMVQKQINKNAERVAMTAHPSTGGTMANTIMKFDDVKFNVGITNLLSYKTTGKFTCEHVGLYLISASVTSYTSDSRFYISLNGKFISLTSIGSHSGYFEHTGAVTINQKLNLNDQVWLHAFGSWYLIHGLVSKLAIIKIK</sequence>
<protein>
    <recommendedName>
        <fullName evidence="1">C1q domain-containing protein</fullName>
    </recommendedName>
</protein>
<accession>A0A8B6C0J6</accession>
<feature type="domain" description="C1q" evidence="1">
    <location>
        <begin position="163"/>
        <end position="286"/>
    </location>
</feature>
<dbReference type="InterPro" id="IPR008983">
    <property type="entry name" value="Tumour_necrosis_fac-like_dom"/>
</dbReference>
<keyword evidence="3" id="KW-1185">Reference proteome</keyword>
<gene>
    <name evidence="2" type="ORF">MGAL_10B001351</name>
</gene>
<evidence type="ECO:0000259" key="1">
    <source>
        <dbReference type="SMART" id="SM00110"/>
    </source>
</evidence>
<dbReference type="SUPFAM" id="SSF49842">
    <property type="entry name" value="TNF-like"/>
    <property type="match status" value="1"/>
</dbReference>
<comment type="caution">
    <text evidence="2">The sequence shown here is derived from an EMBL/GenBank/DDBJ whole genome shotgun (WGS) entry which is preliminary data.</text>
</comment>
<dbReference type="Proteomes" id="UP000596742">
    <property type="component" value="Unassembled WGS sequence"/>
</dbReference>
<name>A0A8B6C0J6_MYTGA</name>
<dbReference type="SMART" id="SM00110">
    <property type="entry name" value="C1Q"/>
    <property type="match status" value="1"/>
</dbReference>
<dbReference type="Gene3D" id="2.60.120.40">
    <property type="match status" value="1"/>
</dbReference>
<dbReference type="InterPro" id="IPR001073">
    <property type="entry name" value="C1q_dom"/>
</dbReference>
<evidence type="ECO:0000313" key="2">
    <source>
        <dbReference type="EMBL" id="VDH98350.1"/>
    </source>
</evidence>
<proteinExistence type="predicted"/>
<reference evidence="2" key="1">
    <citation type="submission" date="2018-11" db="EMBL/GenBank/DDBJ databases">
        <authorList>
            <person name="Alioto T."/>
            <person name="Alioto T."/>
        </authorList>
    </citation>
    <scope>NUCLEOTIDE SEQUENCE</scope>
</reference>
<evidence type="ECO:0000313" key="3">
    <source>
        <dbReference type="Proteomes" id="UP000596742"/>
    </source>
</evidence>
<dbReference type="OrthoDB" id="6125078at2759"/>